<name>A0A254N7B2_9BURK</name>
<proteinExistence type="predicted"/>
<feature type="signal peptide" evidence="3">
    <location>
        <begin position="1"/>
        <end position="20"/>
    </location>
</feature>
<comment type="subcellular location">
    <subcellularLocation>
        <location evidence="1">Cell outer membrane</location>
    </subcellularLocation>
</comment>
<dbReference type="Pfam" id="PF13505">
    <property type="entry name" value="OMP_b-brl"/>
    <property type="match status" value="1"/>
</dbReference>
<accession>A0A254N7B2</accession>
<evidence type="ECO:0000313" key="6">
    <source>
        <dbReference type="Proteomes" id="UP000197446"/>
    </source>
</evidence>
<comment type="caution">
    <text evidence="5">The sequence shown here is derived from an EMBL/GenBank/DDBJ whole genome shotgun (WGS) entry which is preliminary data.</text>
</comment>
<evidence type="ECO:0000256" key="3">
    <source>
        <dbReference type="SAM" id="SignalP"/>
    </source>
</evidence>
<protein>
    <recommendedName>
        <fullName evidence="4">Outer membrane protein beta-barrel domain-containing protein</fullName>
    </recommendedName>
</protein>
<feature type="domain" description="Outer membrane protein beta-barrel" evidence="4">
    <location>
        <begin position="7"/>
        <end position="199"/>
    </location>
</feature>
<dbReference type="RefSeq" id="WP_088483441.1">
    <property type="nucleotide sequence ID" value="NZ_NISI01000004.1"/>
</dbReference>
<keyword evidence="2 3" id="KW-0732">Signal</keyword>
<keyword evidence="6" id="KW-1185">Reference proteome</keyword>
<feature type="chain" id="PRO_5013327283" description="Outer membrane protein beta-barrel domain-containing protein" evidence="3">
    <location>
        <begin position="21"/>
        <end position="199"/>
    </location>
</feature>
<dbReference type="PROSITE" id="PS51257">
    <property type="entry name" value="PROKAR_LIPOPROTEIN"/>
    <property type="match status" value="1"/>
</dbReference>
<gene>
    <name evidence="5" type="ORF">CDO81_11925</name>
</gene>
<dbReference type="SUPFAM" id="SSF56925">
    <property type="entry name" value="OMPA-like"/>
    <property type="match status" value="1"/>
</dbReference>
<evidence type="ECO:0000259" key="4">
    <source>
        <dbReference type="Pfam" id="PF13505"/>
    </source>
</evidence>
<sequence length="199" mass="20946">MARLSLIAAALMAACLPAFGQSASPNLAGANDIEVQVGTGKVSLSCPANVTCSRVDASGVVRFGHRFDPAWSFEVSYSRIDADWGFLVYNYSAEYTGFGVGAAYRVPLADSVALKLRGGIAANELKLQPAVDLGKNNPGTISTRSVKPYVGLGLSWQFAQHWQASLGLDLTRADLRDSPSSPKQSVTVQTAGVGIGFSF</sequence>
<evidence type="ECO:0000256" key="1">
    <source>
        <dbReference type="ARBA" id="ARBA00004442"/>
    </source>
</evidence>
<dbReference type="Gene3D" id="2.40.160.20">
    <property type="match status" value="1"/>
</dbReference>
<evidence type="ECO:0000313" key="5">
    <source>
        <dbReference type="EMBL" id="OWR03901.1"/>
    </source>
</evidence>
<dbReference type="GO" id="GO:0009279">
    <property type="term" value="C:cell outer membrane"/>
    <property type="evidence" value="ECO:0007669"/>
    <property type="project" value="UniProtKB-SubCell"/>
</dbReference>
<organism evidence="5 6">
    <name type="scientific">Roseateles puraquae</name>
    <dbReference type="NCBI Taxonomy" id="431059"/>
    <lineage>
        <taxon>Bacteria</taxon>
        <taxon>Pseudomonadati</taxon>
        <taxon>Pseudomonadota</taxon>
        <taxon>Betaproteobacteria</taxon>
        <taxon>Burkholderiales</taxon>
        <taxon>Sphaerotilaceae</taxon>
        <taxon>Roseateles</taxon>
    </lineage>
</organism>
<dbReference type="Proteomes" id="UP000197446">
    <property type="component" value="Unassembled WGS sequence"/>
</dbReference>
<dbReference type="InterPro" id="IPR027385">
    <property type="entry name" value="Beta-barrel_OMP"/>
</dbReference>
<dbReference type="EMBL" id="NISI01000004">
    <property type="protein sequence ID" value="OWR03901.1"/>
    <property type="molecule type" value="Genomic_DNA"/>
</dbReference>
<reference evidence="5 6" key="1">
    <citation type="journal article" date="2007" name="Int. J. Syst. Evol. Microbiol.">
        <title>Description of Pelomonas aquatica sp. nov. and Pelomonas puraquae sp. nov., isolated from industrial and haemodialysis water.</title>
        <authorList>
            <person name="Gomila M."/>
            <person name="Bowien B."/>
            <person name="Falsen E."/>
            <person name="Moore E.R."/>
            <person name="Lalucat J."/>
        </authorList>
    </citation>
    <scope>NUCLEOTIDE SEQUENCE [LARGE SCALE GENOMIC DNA]</scope>
    <source>
        <strain evidence="5 6">CCUG 52769</strain>
    </source>
</reference>
<evidence type="ECO:0000256" key="2">
    <source>
        <dbReference type="ARBA" id="ARBA00022729"/>
    </source>
</evidence>
<dbReference type="AlphaFoldDB" id="A0A254N7B2"/>
<dbReference type="InterPro" id="IPR011250">
    <property type="entry name" value="OMP/PagP_B-barrel"/>
</dbReference>
<dbReference type="OrthoDB" id="9130661at2"/>